<evidence type="ECO:0000256" key="14">
    <source>
        <dbReference type="SAM" id="Phobius"/>
    </source>
</evidence>
<feature type="transmembrane region" description="Helical" evidence="14">
    <location>
        <begin position="36"/>
        <end position="55"/>
    </location>
</feature>
<dbReference type="InterPro" id="IPR008271">
    <property type="entry name" value="Ser/Thr_kinase_AS"/>
</dbReference>
<accession>A0AAD5CP66</accession>
<dbReference type="SUPFAM" id="SSF56112">
    <property type="entry name" value="Protein kinase-like (PK-like)"/>
    <property type="match status" value="1"/>
</dbReference>
<gene>
    <name evidence="16" type="ORF">M8C21_018934</name>
</gene>
<dbReference type="FunFam" id="1.10.510.10:FF:000240">
    <property type="entry name" value="Lectin-domain containing receptor kinase A4.3"/>
    <property type="match status" value="1"/>
</dbReference>
<keyword evidence="12" id="KW-0325">Glycoprotein</keyword>
<sequence>MSWSFNSSDLKTNRKEAITPNPGPDPVNEKNNKTGLIVGIVVAIIILSLIVFVFWRRQKKKFREHEAEDNSLDIEMNNEFEMGTGSKRFSFGELSHSTRGFAETEKLGEGGLGAVYKGFLEDSSTYIAVKRVSKTSKQGIKEYASEVRFISRVRHRNLVQLIGWCHQKAEFLLVYEYMENGSLDLHLFKGKSLLTWETRHKIVHGLASALLYLHEEWEQCVLHRDIKSSNVMLDSNFKAKLDDFGLARLVDHDKGSHTLTMVAGTLGYMAPECLDTGKASKESDVFSFGVVALEITCGRKPIENKAPAKQVRLSEWVWELYGTGHILEAVDPSLGSDFHEDGIKRLMIVGLWCVYPDWELRPSIGQDIKVLSLKLPCLYYPQRCLWHLTRHLQCHHYMMSPLLSSTNNQVAPLRPSYQNKQHRPHILLLPHLYHFYIRRNEKYVVRSVITKFTIHNLNETFLFVLV</sequence>
<dbReference type="AlphaFoldDB" id="A0AAD5CP66"/>
<evidence type="ECO:0000256" key="1">
    <source>
        <dbReference type="ARBA" id="ARBA00004251"/>
    </source>
</evidence>
<evidence type="ECO:0000256" key="13">
    <source>
        <dbReference type="SAM" id="MobiDB-lite"/>
    </source>
</evidence>
<dbReference type="GO" id="GO:0005524">
    <property type="term" value="F:ATP binding"/>
    <property type="evidence" value="ECO:0007669"/>
    <property type="project" value="UniProtKB-KW"/>
</dbReference>
<dbReference type="Proteomes" id="UP001206925">
    <property type="component" value="Unassembled WGS sequence"/>
</dbReference>
<evidence type="ECO:0000256" key="11">
    <source>
        <dbReference type="ARBA" id="ARBA00023170"/>
    </source>
</evidence>
<evidence type="ECO:0000256" key="7">
    <source>
        <dbReference type="ARBA" id="ARBA00022741"/>
    </source>
</evidence>
<dbReference type="GO" id="GO:0004672">
    <property type="term" value="F:protein kinase activity"/>
    <property type="evidence" value="ECO:0007669"/>
    <property type="project" value="InterPro"/>
</dbReference>
<evidence type="ECO:0000256" key="8">
    <source>
        <dbReference type="ARBA" id="ARBA00022840"/>
    </source>
</evidence>
<keyword evidence="10 14" id="KW-0472">Membrane</keyword>
<name>A0AAD5CP66_AMBAR</name>
<feature type="region of interest" description="Disordered" evidence="13">
    <location>
        <begin position="1"/>
        <end position="30"/>
    </location>
</feature>
<keyword evidence="4" id="KW-1003">Cell membrane</keyword>
<keyword evidence="9 14" id="KW-1133">Transmembrane helix</keyword>
<comment type="similarity">
    <text evidence="3">In the C-terminal section; belongs to the protein kinase superfamily. Ser/Thr protein kinase family.</text>
</comment>
<dbReference type="PANTHER" id="PTHR27007">
    <property type="match status" value="1"/>
</dbReference>
<keyword evidence="17" id="KW-1185">Reference proteome</keyword>
<keyword evidence="5 14" id="KW-0812">Transmembrane</keyword>
<evidence type="ECO:0000259" key="15">
    <source>
        <dbReference type="PROSITE" id="PS50011"/>
    </source>
</evidence>
<evidence type="ECO:0000313" key="16">
    <source>
        <dbReference type="EMBL" id="KAI7745259.1"/>
    </source>
</evidence>
<dbReference type="InterPro" id="IPR000719">
    <property type="entry name" value="Prot_kinase_dom"/>
</dbReference>
<dbReference type="Gene3D" id="1.10.510.10">
    <property type="entry name" value="Transferase(Phosphotransferase) domain 1"/>
    <property type="match status" value="1"/>
</dbReference>
<evidence type="ECO:0000256" key="12">
    <source>
        <dbReference type="ARBA" id="ARBA00023180"/>
    </source>
</evidence>
<feature type="domain" description="Protein kinase" evidence="15">
    <location>
        <begin position="101"/>
        <end position="378"/>
    </location>
</feature>
<evidence type="ECO:0000256" key="6">
    <source>
        <dbReference type="ARBA" id="ARBA00022729"/>
    </source>
</evidence>
<evidence type="ECO:0000256" key="3">
    <source>
        <dbReference type="ARBA" id="ARBA00010217"/>
    </source>
</evidence>
<dbReference type="SMART" id="SM00220">
    <property type="entry name" value="S_TKc"/>
    <property type="match status" value="1"/>
</dbReference>
<dbReference type="InterPro" id="IPR050528">
    <property type="entry name" value="L-type_Lectin-RKs"/>
</dbReference>
<dbReference type="EMBL" id="JAMZMK010007311">
    <property type="protein sequence ID" value="KAI7745259.1"/>
    <property type="molecule type" value="Genomic_DNA"/>
</dbReference>
<proteinExistence type="inferred from homology"/>
<keyword evidence="7" id="KW-0547">Nucleotide-binding</keyword>
<evidence type="ECO:0000313" key="17">
    <source>
        <dbReference type="Proteomes" id="UP001206925"/>
    </source>
</evidence>
<evidence type="ECO:0000256" key="4">
    <source>
        <dbReference type="ARBA" id="ARBA00022475"/>
    </source>
</evidence>
<evidence type="ECO:0000256" key="9">
    <source>
        <dbReference type="ARBA" id="ARBA00022989"/>
    </source>
</evidence>
<dbReference type="GO" id="GO:0002229">
    <property type="term" value="P:defense response to oomycetes"/>
    <property type="evidence" value="ECO:0007669"/>
    <property type="project" value="UniProtKB-ARBA"/>
</dbReference>
<comment type="similarity">
    <text evidence="2">In the N-terminal section; belongs to the leguminous lectin family.</text>
</comment>
<comment type="caution">
    <text evidence="16">The sequence shown here is derived from an EMBL/GenBank/DDBJ whole genome shotgun (WGS) entry which is preliminary data.</text>
</comment>
<reference evidence="16" key="1">
    <citation type="submission" date="2022-06" db="EMBL/GenBank/DDBJ databases">
        <title>Uncovering the hologenomic basis of an extraordinary plant invasion.</title>
        <authorList>
            <person name="Bieker V.C."/>
            <person name="Martin M.D."/>
            <person name="Gilbert T."/>
            <person name="Hodgins K."/>
            <person name="Battlay P."/>
            <person name="Petersen B."/>
            <person name="Wilson J."/>
        </authorList>
    </citation>
    <scope>NUCLEOTIDE SEQUENCE</scope>
    <source>
        <strain evidence="16">AA19_3_7</strain>
        <tissue evidence="16">Leaf</tissue>
    </source>
</reference>
<keyword evidence="8" id="KW-0067">ATP-binding</keyword>
<evidence type="ECO:0000256" key="2">
    <source>
        <dbReference type="ARBA" id="ARBA00008536"/>
    </source>
</evidence>
<dbReference type="PROSITE" id="PS00108">
    <property type="entry name" value="PROTEIN_KINASE_ST"/>
    <property type="match status" value="1"/>
</dbReference>
<dbReference type="GO" id="GO:0005886">
    <property type="term" value="C:plasma membrane"/>
    <property type="evidence" value="ECO:0007669"/>
    <property type="project" value="UniProtKB-SubCell"/>
</dbReference>
<organism evidence="16 17">
    <name type="scientific">Ambrosia artemisiifolia</name>
    <name type="common">Common ragweed</name>
    <dbReference type="NCBI Taxonomy" id="4212"/>
    <lineage>
        <taxon>Eukaryota</taxon>
        <taxon>Viridiplantae</taxon>
        <taxon>Streptophyta</taxon>
        <taxon>Embryophyta</taxon>
        <taxon>Tracheophyta</taxon>
        <taxon>Spermatophyta</taxon>
        <taxon>Magnoliopsida</taxon>
        <taxon>eudicotyledons</taxon>
        <taxon>Gunneridae</taxon>
        <taxon>Pentapetalae</taxon>
        <taxon>asterids</taxon>
        <taxon>campanulids</taxon>
        <taxon>Asterales</taxon>
        <taxon>Asteraceae</taxon>
        <taxon>Asteroideae</taxon>
        <taxon>Heliantheae alliance</taxon>
        <taxon>Heliantheae</taxon>
        <taxon>Ambrosia</taxon>
    </lineage>
</organism>
<dbReference type="Pfam" id="PF00069">
    <property type="entry name" value="Pkinase"/>
    <property type="match status" value="1"/>
</dbReference>
<keyword evidence="11" id="KW-0675">Receptor</keyword>
<comment type="subcellular location">
    <subcellularLocation>
        <location evidence="1">Cell membrane</location>
        <topology evidence="1">Single-pass type I membrane protein</topology>
    </subcellularLocation>
</comment>
<feature type="compositionally biased region" description="Polar residues" evidence="13">
    <location>
        <begin position="1"/>
        <end position="10"/>
    </location>
</feature>
<dbReference type="FunFam" id="3.30.200.20:FF:000168">
    <property type="entry name" value="L-type lectin-domain containing receptor kinase IX.1"/>
    <property type="match status" value="1"/>
</dbReference>
<evidence type="ECO:0000256" key="10">
    <source>
        <dbReference type="ARBA" id="ARBA00023136"/>
    </source>
</evidence>
<dbReference type="Gene3D" id="3.30.200.20">
    <property type="entry name" value="Phosphorylase Kinase, domain 1"/>
    <property type="match status" value="1"/>
</dbReference>
<protein>
    <recommendedName>
        <fullName evidence="15">Protein kinase domain-containing protein</fullName>
    </recommendedName>
</protein>
<keyword evidence="6" id="KW-0732">Signal</keyword>
<dbReference type="InterPro" id="IPR011009">
    <property type="entry name" value="Kinase-like_dom_sf"/>
</dbReference>
<evidence type="ECO:0000256" key="5">
    <source>
        <dbReference type="ARBA" id="ARBA00022692"/>
    </source>
</evidence>
<dbReference type="PROSITE" id="PS50011">
    <property type="entry name" value="PROTEIN_KINASE_DOM"/>
    <property type="match status" value="1"/>
</dbReference>